<protein>
    <recommendedName>
        <fullName evidence="3">DUF4303 domain-containing protein</fullName>
    </recommendedName>
</protein>
<dbReference type="eggNOG" id="ENOG5032RVV">
    <property type="taxonomic scope" value="Bacteria"/>
</dbReference>
<proteinExistence type="predicted"/>
<dbReference type="EMBL" id="CP000685">
    <property type="protein sequence ID" value="ABQ03607.1"/>
    <property type="molecule type" value="Genomic_DNA"/>
</dbReference>
<dbReference type="GeneID" id="31763444"/>
<reference evidence="1 2" key="1">
    <citation type="journal article" date="2009" name="Appl. Environ. Microbiol.">
        <title>Novel features of the polysaccharide-digesting gliding bacterium Flavobacterium johnsoniae as revealed by genome sequence analysis.</title>
        <authorList>
            <person name="McBride M.J."/>
            <person name="Xie G."/>
            <person name="Martens E.C."/>
            <person name="Lapidus A."/>
            <person name="Henrissat B."/>
            <person name="Rhodes R.G."/>
            <person name="Goltsman E."/>
            <person name="Wang W."/>
            <person name="Xu J."/>
            <person name="Hunnicutt D.W."/>
            <person name="Staroscik A.M."/>
            <person name="Hoover T.R."/>
            <person name="Cheng Y.Q."/>
            <person name="Stein J.L."/>
        </authorList>
    </citation>
    <scope>NUCLEOTIDE SEQUENCE [LARGE SCALE GENOMIC DNA]</scope>
    <source>
        <strain evidence="2">ATCC 17061 / DSM 2064 / JCM 8514 / BCRC 14874 / CCUG 350202 / NBRC 14942 / NCIMB 11054 / UW101</strain>
    </source>
</reference>
<dbReference type="InterPro" id="IPR025409">
    <property type="entry name" value="DUF4303"/>
</dbReference>
<dbReference type="Proteomes" id="UP000006694">
    <property type="component" value="Chromosome"/>
</dbReference>
<evidence type="ECO:0000313" key="2">
    <source>
        <dbReference type="Proteomes" id="UP000006694"/>
    </source>
</evidence>
<keyword evidence="2" id="KW-1185">Reference proteome</keyword>
<sequence>MKDELILLVKEIATAAEKSFLSLFENKESYYYCVLITTGEALPPFISAWSREALEVFRKETSDEDADLLKWFYGDSPYFNFGEENFEIVRELFYVRKLDLDDEIEYFKEIDFRIEAMVLAMELLDKKGIFSLNQPRDKVYINVEVVPPDSSNTIRALRLNKKEDISDWLNEVTEDDL</sequence>
<name>A5FMG9_FLAJ1</name>
<dbReference type="OrthoDB" id="4297007at2"/>
<evidence type="ECO:0008006" key="3">
    <source>
        <dbReference type="Google" id="ProtNLM"/>
    </source>
</evidence>
<accession>A5FMG9</accession>
<dbReference type="Pfam" id="PF14136">
    <property type="entry name" value="DUF4303"/>
    <property type="match status" value="1"/>
</dbReference>
<dbReference type="AlphaFoldDB" id="A5FMG9"/>
<dbReference type="KEGG" id="fjo:Fjoh_0572"/>
<organism evidence="1 2">
    <name type="scientific">Flavobacterium johnsoniae (strain ATCC 17061 / DSM 2064 / JCM 8514 / BCRC 14874 / CCUG 350202 / NBRC 14942 / NCIMB 11054 / UW101)</name>
    <name type="common">Cytophaga johnsonae</name>
    <dbReference type="NCBI Taxonomy" id="376686"/>
    <lineage>
        <taxon>Bacteria</taxon>
        <taxon>Pseudomonadati</taxon>
        <taxon>Bacteroidota</taxon>
        <taxon>Flavobacteriia</taxon>
        <taxon>Flavobacteriales</taxon>
        <taxon>Flavobacteriaceae</taxon>
        <taxon>Flavobacterium</taxon>
    </lineage>
</organism>
<gene>
    <name evidence="1" type="ordered locus">Fjoh_0572</name>
</gene>
<dbReference type="RefSeq" id="WP_012022663.1">
    <property type="nucleotide sequence ID" value="NC_009441.1"/>
</dbReference>
<evidence type="ECO:0000313" key="1">
    <source>
        <dbReference type="EMBL" id="ABQ03607.1"/>
    </source>
</evidence>
<dbReference type="HOGENOM" id="CLU_123371_0_0_10"/>
<dbReference type="STRING" id="376686.Fjoh_0572"/>